<dbReference type="SUPFAM" id="SSF55154">
    <property type="entry name" value="CYTH-like phosphatases"/>
    <property type="match status" value="1"/>
</dbReference>
<dbReference type="SMART" id="SM01118">
    <property type="entry name" value="CYTH"/>
    <property type="match status" value="1"/>
</dbReference>
<gene>
    <name evidence="2" type="ORF">LCGC14_0754430</name>
</gene>
<reference evidence="2" key="1">
    <citation type="journal article" date="2015" name="Nature">
        <title>Complex archaea that bridge the gap between prokaryotes and eukaryotes.</title>
        <authorList>
            <person name="Spang A."/>
            <person name="Saw J.H."/>
            <person name="Jorgensen S.L."/>
            <person name="Zaremba-Niedzwiedzka K."/>
            <person name="Martijn J."/>
            <person name="Lind A.E."/>
            <person name="van Eijk R."/>
            <person name="Schleper C."/>
            <person name="Guy L."/>
            <person name="Ettema T.J."/>
        </authorList>
    </citation>
    <scope>NUCLEOTIDE SEQUENCE</scope>
</reference>
<name>A0A0F9QMW0_9ZZZZ</name>
<dbReference type="AlphaFoldDB" id="A0A0F9QMW0"/>
<dbReference type="InterPro" id="IPR039013">
    <property type="entry name" value="YgiF"/>
</dbReference>
<dbReference type="PANTHER" id="PTHR39569">
    <property type="entry name" value="INORGANIC TRIPHOSPHATASE"/>
    <property type="match status" value="1"/>
</dbReference>
<accession>A0A0F9QMW0</accession>
<dbReference type="InterPro" id="IPR033469">
    <property type="entry name" value="CYTH-like_dom_sf"/>
</dbReference>
<dbReference type="GO" id="GO:0050355">
    <property type="term" value="F:inorganic triphosphate phosphatase activity"/>
    <property type="evidence" value="ECO:0007669"/>
    <property type="project" value="InterPro"/>
</dbReference>
<feature type="domain" description="CYTH" evidence="1">
    <location>
        <begin position="2"/>
        <end position="205"/>
    </location>
</feature>
<organism evidence="2">
    <name type="scientific">marine sediment metagenome</name>
    <dbReference type="NCBI Taxonomy" id="412755"/>
    <lineage>
        <taxon>unclassified sequences</taxon>
        <taxon>metagenomes</taxon>
        <taxon>ecological metagenomes</taxon>
    </lineage>
</organism>
<dbReference type="Gene3D" id="2.40.320.10">
    <property type="entry name" value="Hypothetical Protein Pfu-838710-001"/>
    <property type="match status" value="1"/>
</dbReference>
<evidence type="ECO:0000313" key="2">
    <source>
        <dbReference type="EMBL" id="KKN38332.1"/>
    </source>
</evidence>
<dbReference type="InterPro" id="IPR023577">
    <property type="entry name" value="CYTH_domain"/>
</dbReference>
<protein>
    <recommendedName>
        <fullName evidence="1">CYTH domain-containing protein</fullName>
    </recommendedName>
</protein>
<dbReference type="PANTHER" id="PTHR39569:SF1">
    <property type="entry name" value="INORGANIC TRIPHOSPHATASE"/>
    <property type="match status" value="1"/>
</dbReference>
<dbReference type="CDD" id="cd07756">
    <property type="entry name" value="CYTH-like_Pase_CHAD"/>
    <property type="match status" value="1"/>
</dbReference>
<dbReference type="PROSITE" id="PS51707">
    <property type="entry name" value="CYTH"/>
    <property type="match status" value="1"/>
</dbReference>
<proteinExistence type="predicted"/>
<dbReference type="GO" id="GO:0046872">
    <property type="term" value="F:metal ion binding"/>
    <property type="evidence" value="ECO:0007669"/>
    <property type="project" value="TreeGrafter"/>
</dbReference>
<dbReference type="Pfam" id="PF01928">
    <property type="entry name" value="CYTH"/>
    <property type="match status" value="1"/>
</dbReference>
<evidence type="ECO:0000259" key="1">
    <source>
        <dbReference type="PROSITE" id="PS51707"/>
    </source>
</evidence>
<dbReference type="EMBL" id="LAZR01001837">
    <property type="protein sequence ID" value="KKN38332.1"/>
    <property type="molecule type" value="Genomic_DNA"/>
</dbReference>
<comment type="caution">
    <text evidence="2">The sequence shown here is derived from an EMBL/GenBank/DDBJ whole genome shotgun (WGS) entry which is preliminary data.</text>
</comment>
<sequence length="208" mass="23424">MSLEQEIKLHVTQEQHLDLTQVAGLSECLDREVFSQHLLSTYFDTPDKAIMKFGAGLRLRMIGEQWLQTVKSNGQAIDGLHQRDEWEHALTGPEFDKSLLQQTVIGPLVDKDAIWAQIEPLFTTEFEREVWWLKLANDTIVELAYDRGEVRAGDKRVGIHEIEIELKQGDITVCQALAESLKSALPLQPSDISKAGLGYGLLNSKTVE</sequence>